<dbReference type="AlphaFoldDB" id="A0A842I4W3"/>
<feature type="signal peptide" evidence="3">
    <location>
        <begin position="1"/>
        <end position="28"/>
    </location>
</feature>
<dbReference type="PANTHER" id="PTHR30035:SF3">
    <property type="entry name" value="INTERMEMBRANE PHOSPHOLIPID TRANSPORT SYSTEM LIPOPROTEIN MLAA"/>
    <property type="match status" value="1"/>
</dbReference>
<dbReference type="GO" id="GO:0016020">
    <property type="term" value="C:membrane"/>
    <property type="evidence" value="ECO:0007669"/>
    <property type="project" value="InterPro"/>
</dbReference>
<dbReference type="Proteomes" id="UP000555411">
    <property type="component" value="Unassembled WGS sequence"/>
</dbReference>
<evidence type="ECO:0000313" key="5">
    <source>
        <dbReference type="Proteomes" id="UP000555411"/>
    </source>
</evidence>
<organism evidence="4 5">
    <name type="scientific">Paragemmobacter straminiformis</name>
    <dbReference type="NCBI Taxonomy" id="2045119"/>
    <lineage>
        <taxon>Bacteria</taxon>
        <taxon>Pseudomonadati</taxon>
        <taxon>Pseudomonadota</taxon>
        <taxon>Alphaproteobacteria</taxon>
        <taxon>Rhodobacterales</taxon>
        <taxon>Paracoccaceae</taxon>
        <taxon>Paragemmobacter</taxon>
    </lineage>
</organism>
<dbReference type="EMBL" id="JACLQD010000001">
    <property type="protein sequence ID" value="MBC2834453.1"/>
    <property type="molecule type" value="Genomic_DNA"/>
</dbReference>
<dbReference type="Pfam" id="PF04333">
    <property type="entry name" value="MlaA"/>
    <property type="match status" value="1"/>
</dbReference>
<evidence type="ECO:0000256" key="3">
    <source>
        <dbReference type="SAM" id="SignalP"/>
    </source>
</evidence>
<evidence type="ECO:0000256" key="1">
    <source>
        <dbReference type="ARBA" id="ARBA00010634"/>
    </source>
</evidence>
<dbReference type="InterPro" id="IPR007428">
    <property type="entry name" value="MlaA"/>
</dbReference>
<dbReference type="PANTHER" id="PTHR30035">
    <property type="entry name" value="LIPOPROTEIN VACJ-RELATED"/>
    <property type="match status" value="1"/>
</dbReference>
<evidence type="ECO:0000313" key="4">
    <source>
        <dbReference type="EMBL" id="MBC2834453.1"/>
    </source>
</evidence>
<dbReference type="PRINTS" id="PR01805">
    <property type="entry name" value="VACJLIPOPROT"/>
</dbReference>
<dbReference type="RefSeq" id="WP_185796054.1">
    <property type="nucleotide sequence ID" value="NZ_JACLQD010000001.1"/>
</dbReference>
<name>A0A842I4W3_9RHOB</name>
<reference evidence="4 5" key="1">
    <citation type="journal article" date="2017" name="Int. J. Syst. Evol. Microbiol.">
        <title>Gemmobacter straminiformis sp. nov., isolated from an artificial fountain.</title>
        <authorList>
            <person name="Kang J.Y."/>
            <person name="Kim M.J."/>
            <person name="Chun J."/>
            <person name="Son K.P."/>
            <person name="Jahng K.Y."/>
        </authorList>
    </citation>
    <scope>NUCLEOTIDE SEQUENCE [LARGE SCALE GENOMIC DNA]</scope>
    <source>
        <strain evidence="4 5">CAM-8</strain>
    </source>
</reference>
<keyword evidence="4" id="KW-0449">Lipoprotein</keyword>
<dbReference type="GO" id="GO:0120010">
    <property type="term" value="P:intermembrane phospholipid transfer"/>
    <property type="evidence" value="ECO:0007669"/>
    <property type="project" value="TreeGrafter"/>
</dbReference>
<proteinExistence type="inferred from homology"/>
<keyword evidence="5" id="KW-1185">Reference proteome</keyword>
<gene>
    <name evidence="4" type="ORF">H7F16_02980</name>
</gene>
<evidence type="ECO:0000256" key="2">
    <source>
        <dbReference type="ARBA" id="ARBA00022729"/>
    </source>
</evidence>
<comment type="caution">
    <text evidence="4">The sequence shown here is derived from an EMBL/GenBank/DDBJ whole genome shotgun (WGS) entry which is preliminary data.</text>
</comment>
<feature type="chain" id="PRO_5032992438" evidence="3">
    <location>
        <begin position="29"/>
        <end position="256"/>
    </location>
</feature>
<accession>A0A842I4W3</accession>
<sequence length="256" mass="27283">MFSWVHPGKGRRGTAAMLVLALLVSACAREPAPQGINDPDENVNRRVHAFNRALDKALLRPAASAYGSVVPAPIEAGVSNFASNLDGPGDVVNDLLQANPGDAIRNTARFVVNTTIGIGGLFDPATELGLNGAPTDFGETLHVWGAKEGRYIEVPVLGPSTGRDFAGTLVDVALNPLRLVLQAPETYWMTGAKFASTLGDRQRYSSTFDSILYESADSYAQARLLYLQNRRFALGQTGSAADGSGDDPNFEDPYAQ</sequence>
<comment type="similarity">
    <text evidence="1">Belongs to the MlaA family.</text>
</comment>
<protein>
    <submittedName>
        <fullName evidence="4">VacJ family lipoprotein</fullName>
    </submittedName>
</protein>
<keyword evidence="2 3" id="KW-0732">Signal</keyword>